<dbReference type="Proteomes" id="UP000177418">
    <property type="component" value="Unassembled WGS sequence"/>
</dbReference>
<reference evidence="2 3" key="1">
    <citation type="journal article" date="2016" name="Nat. Commun.">
        <title>Thousands of microbial genomes shed light on interconnected biogeochemical processes in an aquifer system.</title>
        <authorList>
            <person name="Anantharaman K."/>
            <person name="Brown C.T."/>
            <person name="Hug L.A."/>
            <person name="Sharon I."/>
            <person name="Castelle C.J."/>
            <person name="Probst A.J."/>
            <person name="Thomas B.C."/>
            <person name="Singh A."/>
            <person name="Wilkins M.J."/>
            <person name="Karaoz U."/>
            <person name="Brodie E.L."/>
            <person name="Williams K.H."/>
            <person name="Hubbard S.S."/>
            <person name="Banfield J.F."/>
        </authorList>
    </citation>
    <scope>NUCLEOTIDE SEQUENCE [LARGE SCALE GENOMIC DNA]</scope>
</reference>
<proteinExistence type="predicted"/>
<keyword evidence="1" id="KW-0472">Membrane</keyword>
<evidence type="ECO:0008006" key="4">
    <source>
        <dbReference type="Google" id="ProtNLM"/>
    </source>
</evidence>
<dbReference type="PROSITE" id="PS00018">
    <property type="entry name" value="EF_HAND_1"/>
    <property type="match status" value="1"/>
</dbReference>
<organism evidence="2 3">
    <name type="scientific">Candidatus Roizmanbacteria bacterium RIFCSPLOWO2_02_FULL_36_11</name>
    <dbReference type="NCBI Taxonomy" id="1802071"/>
    <lineage>
        <taxon>Bacteria</taxon>
        <taxon>Candidatus Roizmaniibacteriota</taxon>
    </lineage>
</organism>
<protein>
    <recommendedName>
        <fullName evidence="4">Dockerin domain-containing protein</fullName>
    </recommendedName>
</protein>
<dbReference type="InterPro" id="IPR036439">
    <property type="entry name" value="Dockerin_dom_sf"/>
</dbReference>
<evidence type="ECO:0000256" key="1">
    <source>
        <dbReference type="SAM" id="Phobius"/>
    </source>
</evidence>
<keyword evidence="1" id="KW-0812">Transmembrane</keyword>
<name>A0A1F7JHD0_9BACT</name>
<accession>A0A1F7JHD0</accession>
<comment type="caution">
    <text evidence="2">The sequence shown here is derived from an EMBL/GenBank/DDBJ whole genome shotgun (WGS) entry which is preliminary data.</text>
</comment>
<evidence type="ECO:0000313" key="3">
    <source>
        <dbReference type="Proteomes" id="UP000177418"/>
    </source>
</evidence>
<dbReference type="EMBL" id="MGAV01000012">
    <property type="protein sequence ID" value="OGK55006.1"/>
    <property type="molecule type" value="Genomic_DNA"/>
</dbReference>
<keyword evidence="1" id="KW-1133">Transmembrane helix</keyword>
<dbReference type="GO" id="GO:0000272">
    <property type="term" value="P:polysaccharide catabolic process"/>
    <property type="evidence" value="ECO:0007669"/>
    <property type="project" value="InterPro"/>
</dbReference>
<dbReference type="SUPFAM" id="SSF63446">
    <property type="entry name" value="Type I dockerin domain"/>
    <property type="match status" value="1"/>
</dbReference>
<gene>
    <name evidence="2" type="ORF">A3H78_00840</name>
</gene>
<evidence type="ECO:0000313" key="2">
    <source>
        <dbReference type="EMBL" id="OGK55006.1"/>
    </source>
</evidence>
<feature type="transmembrane region" description="Helical" evidence="1">
    <location>
        <begin position="7"/>
        <end position="27"/>
    </location>
</feature>
<dbReference type="InterPro" id="IPR018247">
    <property type="entry name" value="EF_Hand_1_Ca_BS"/>
</dbReference>
<sequence>MNRFKKFIYFIVFAITVLSTIVLGIQLSSQDKIKSSSKAEGREVSQSANNSFLDLTTNYQCCVKIDTWSTLDPNIKYQQDYVYYGAGKTPTSPDPKHDCVIVNGSVCDINHDGQYQAIDEQGNSVIATYDDPSLSCLVCYNPQAGNVITYLHSGPYSEQSGSCPNPSQYGKRTYASNGYQWDEQVSCPPTLTPTPTLSPISESCKSCDFNDDQKYNDLDKSLIVNCLPESSHCPIADLTGDGVVDNNDIDLAHLCQSNFHASPNCQKINFNGYGSITNEEVDVLNNCLTISKNICSLKDPNKDDWLNMSDASFCDQNCRIVTPTVTPSPTSALPIALDVRMLTKNPTAYMNKRVKVMGRLVALPQDCSADKSKCSYNQTKCCLGGAELYLTNPKSITDELDNLILVQFDYQSRGNLFCPRRPDGSLNCGIYKPGDTYVFEGTLGQTSTYIDYVDSGGVKTGYKKLMVLQTSYGLCYPSDRIVSGLVDGRDFIRCFKGVVNKPTISPTPISSSPSPIPPISPTSSLTIDKCVRCDLNSDKRINLVDIRLFLGAYRIRSMTVDFDQNGVVNMFDFAHMLRCFQQYYRKTLTP</sequence>
<dbReference type="AlphaFoldDB" id="A0A1F7JHD0"/>